<name>A0A1E3QKA7_9ASCO</name>
<dbReference type="Proteomes" id="UP000094336">
    <property type="component" value="Unassembled WGS sequence"/>
</dbReference>
<dbReference type="InterPro" id="IPR022031">
    <property type="entry name" value="Rif1_N"/>
</dbReference>
<gene>
    <name evidence="3" type="ORF">BABINDRAFT_163080</name>
</gene>
<feature type="domain" description="Telomere-associated protein Rif1 N-terminal" evidence="2">
    <location>
        <begin position="838"/>
        <end position="984"/>
    </location>
</feature>
<evidence type="ECO:0000313" key="4">
    <source>
        <dbReference type="Proteomes" id="UP000094336"/>
    </source>
</evidence>
<feature type="region of interest" description="Disordered" evidence="1">
    <location>
        <begin position="1"/>
        <end position="141"/>
    </location>
</feature>
<proteinExistence type="predicted"/>
<evidence type="ECO:0000259" key="2">
    <source>
        <dbReference type="Pfam" id="PF12231"/>
    </source>
</evidence>
<feature type="compositionally biased region" description="Basic residues" evidence="1">
    <location>
        <begin position="210"/>
        <end position="219"/>
    </location>
</feature>
<evidence type="ECO:0000256" key="1">
    <source>
        <dbReference type="SAM" id="MobiDB-lite"/>
    </source>
</evidence>
<feature type="compositionally biased region" description="Basic and acidic residues" evidence="1">
    <location>
        <begin position="377"/>
        <end position="391"/>
    </location>
</feature>
<feature type="compositionally biased region" description="Low complexity" evidence="1">
    <location>
        <begin position="168"/>
        <end position="177"/>
    </location>
</feature>
<dbReference type="EMBL" id="KV454437">
    <property type="protein sequence ID" value="ODQ78048.1"/>
    <property type="molecule type" value="Genomic_DNA"/>
</dbReference>
<feature type="region of interest" description="Disordered" evidence="1">
    <location>
        <begin position="373"/>
        <end position="396"/>
    </location>
</feature>
<dbReference type="OrthoDB" id="4070686at2759"/>
<feature type="compositionally biased region" description="Basic residues" evidence="1">
    <location>
        <begin position="82"/>
        <end position="94"/>
    </location>
</feature>
<keyword evidence="4" id="KW-1185">Reference proteome</keyword>
<protein>
    <recommendedName>
        <fullName evidence="2">Telomere-associated protein Rif1 N-terminal domain-containing protein</fullName>
    </recommendedName>
</protein>
<feature type="region of interest" description="Disordered" evidence="1">
    <location>
        <begin position="160"/>
        <end position="254"/>
    </location>
</feature>
<dbReference type="GeneID" id="30147556"/>
<sequence>MKPSGYFRNTQFSQFKSKHNSPQPPTINTGSPTKNPKLKSLLPPSVAETPAMTSEPEKTPVRATRLKSKLGSVGKKEEPKKKSGRVAKKRKMRKASVLEIQEGSQDAPIVVETEAASGTKTISPVTPARARRTPKYAPSPMFQERLREYLALKTQIPDLAPAMEKYGPSSESLSPEQSLDKGTTRATPAYTELSPLRSTLPPVHQQPFRPKSKKRKRTKNSVTPPSDSDLLRPTTPLEDPEIHELNSSPIRPKVSTVVPNDEAGMDLFNVIGSDVPEEMESTENKVLPVEDGAPLVEGEVPLVCEADHVSPSAHAPSLCETSPHVSPSVCQADATPSHILEPKPSRVSLSMCAHNTDALMLPPPHTYPSELVCHSDPVTDRDPLDPSRSDLSRSSPLKRVTFSDNIHFQAYSEDCVSPSGTPTSDASRSKSILRFSSPFVSPANSPRKKGYPTTDDFWDRGIFVLLPAKPATDRQRLQQLTVIVDECIEGLSNPALNRKFEVYGTLHYCLTTAEAMFPAESTANPRVKHDGQFKVLFGLFNKEGSSHSSPVRITRQRSASTLGPAKGSDHAAKLFRFIQRDVETGEEGDILDPFVTRTSVQAVKIIELLISYPEFQTLLGARGVTWFYARACAVIACATVPKSLMSCYISALKCCMAMPAGLLVHQTLAFDLQEQTLHAVMNMKFYPSNSLLWEKLTLLRRIVVRFGPMMSKNAVVWVGYVLLNVVAIVGDLEEGSVSGKIMNGAILLLMEVAKVFLDDKTVQLVVWRVLNGEVPEVKCFFSAGMLTIPLRVLVETPTELTAAEPTAREPGPRIVGTPGSVLDHVHDALLLALKHNYHKPTMDVWLSLTLLMGPHLLRFGSADTARLAKWLNIHKTCFNLNSNEGKLLALKAWKSFVYVVCTNFEPHPTTKKQLIHHSACVKLLLHPFTGMSINYRKHNDKHTEAMVDELHGLFCAILYTLFNPCAKSFKGMGDQLERFWEPVVVKVLATFYFNAHNSSAYQHRLGFQLVNRLMRAAPAPSFNPFRCLAAEPVACDELAGPHLRWALAHSQDLRDLLATVVANSALGCEEAMGLFASYLACARPWVKKECARGDVAAARTDIDFVRDTDVLAYVKSLPAILRSILATNTFALAQLYRFIALLSDAVGFSQLFGNEENCIDVILRAVGPDDPQFVKLVQYIGNMLGTKNLIFVGDILRKYPLGSLRAYCLATFADKSHKKLTALEYVAFGKFLADDYTVASPILESLVANLFALPEAETIQSLKLLSVATWGPQALAKMLRVCRGVASRLAREFEVELLRVKCETPEVFFHQLWPLLTPEAFDDLFLLLRGVIVEAVAHAPAFANLWRGYLLSLHARGTLSVYDQHVTTMREHGLGMEMWEIEGKCEETETTAKEIFVENGDTFGLLNALSKVSSPSQANSTLSDETIPSISVLSENMSVTHTTLSAPLDEAQSITEGVAVNEVFVNDTLNKDESSNKDISVDVSAENVFRGKTVPEKAAGVSMESDMPNHGTLDGPLNQQPDASLGMGLGKQTELEEFETIAEPMMNPLISGVQAESKDLTLGGNEPGANDIREGSADAFYDYSKPSTFHDKLNERGTPEIPDVSVSPQKRKADTAFGQETTGCRKLSQVHGPESVVSFEAITPVMVVDETGKAVITTEQVSDTKPEALENEVSSVSVDRVMGLVEVLEAIPLDRFGQLEDAGKRKVRLRLYQILQAMEETR</sequence>
<reference evidence="4" key="1">
    <citation type="submission" date="2016-05" db="EMBL/GenBank/DDBJ databases">
        <title>Comparative genomics of biotechnologically important yeasts.</title>
        <authorList>
            <consortium name="DOE Joint Genome Institute"/>
            <person name="Riley R."/>
            <person name="Haridas S."/>
            <person name="Wolfe K.H."/>
            <person name="Lopes M.R."/>
            <person name="Hittinger C.T."/>
            <person name="Goker M."/>
            <person name="Salamov A."/>
            <person name="Wisecaver J."/>
            <person name="Long T.M."/>
            <person name="Aerts A.L."/>
            <person name="Barry K."/>
            <person name="Choi C."/>
            <person name="Clum A."/>
            <person name="Coughlan A.Y."/>
            <person name="Deshpande S."/>
            <person name="Douglass A.P."/>
            <person name="Hanson S.J."/>
            <person name="Klenk H.-P."/>
            <person name="Labutti K."/>
            <person name="Lapidus A."/>
            <person name="Lindquist E."/>
            <person name="Lipzen A."/>
            <person name="Meier-Kolthoff J.P."/>
            <person name="Ohm R.A."/>
            <person name="Otillar R.P."/>
            <person name="Pangilinan J."/>
            <person name="Peng Y."/>
            <person name="Rokas A."/>
            <person name="Rosa C.A."/>
            <person name="Scheuner C."/>
            <person name="Sibirny A.A."/>
            <person name="Slot J.C."/>
            <person name="Stielow J.B."/>
            <person name="Sun H."/>
            <person name="Kurtzman C.P."/>
            <person name="Blackwell M."/>
            <person name="Grigoriev I.V."/>
            <person name="Jeffries T.W."/>
        </authorList>
    </citation>
    <scope>NUCLEOTIDE SEQUENCE [LARGE SCALE GENOMIC DNA]</scope>
    <source>
        <strain evidence="4">NRRL Y-12698</strain>
    </source>
</reference>
<feature type="domain" description="Telomere-associated protein Rif1 N-terminal" evidence="2">
    <location>
        <begin position="570"/>
        <end position="774"/>
    </location>
</feature>
<dbReference type="STRING" id="984486.A0A1E3QKA7"/>
<accession>A0A1E3QKA7</accession>
<evidence type="ECO:0000313" key="3">
    <source>
        <dbReference type="EMBL" id="ODQ78048.1"/>
    </source>
</evidence>
<organism evidence="3 4">
    <name type="scientific">Babjeviella inositovora NRRL Y-12698</name>
    <dbReference type="NCBI Taxonomy" id="984486"/>
    <lineage>
        <taxon>Eukaryota</taxon>
        <taxon>Fungi</taxon>
        <taxon>Dikarya</taxon>
        <taxon>Ascomycota</taxon>
        <taxon>Saccharomycotina</taxon>
        <taxon>Pichiomycetes</taxon>
        <taxon>Serinales incertae sedis</taxon>
        <taxon>Babjeviella</taxon>
    </lineage>
</organism>
<dbReference type="Pfam" id="PF12231">
    <property type="entry name" value="Rif1_N"/>
    <property type="match status" value="2"/>
</dbReference>
<dbReference type="RefSeq" id="XP_018983376.1">
    <property type="nucleotide sequence ID" value="XM_019129703.1"/>
</dbReference>